<evidence type="ECO:0000313" key="6">
    <source>
        <dbReference type="Proteomes" id="UP000612233"/>
    </source>
</evidence>
<keyword evidence="3" id="KW-0325">Glycoprotein</keyword>
<comment type="caution">
    <text evidence="5">The sequence shown here is derived from an EMBL/GenBank/DDBJ whole genome shotgun (WGS) entry which is preliminary data.</text>
</comment>
<organism evidence="5 6">
    <name type="scientific">Hymenobacter montanus</name>
    <dbReference type="NCBI Taxonomy" id="2771359"/>
    <lineage>
        <taxon>Bacteria</taxon>
        <taxon>Pseudomonadati</taxon>
        <taxon>Bacteroidota</taxon>
        <taxon>Cytophagia</taxon>
        <taxon>Cytophagales</taxon>
        <taxon>Hymenobacteraceae</taxon>
        <taxon>Hymenobacter</taxon>
    </lineage>
</organism>
<accession>A0A927B960</accession>
<dbReference type="AlphaFoldDB" id="A0A927B960"/>
<dbReference type="InterPro" id="IPR049625">
    <property type="entry name" value="Glyco_transf_61_cat"/>
</dbReference>
<sequence>MNFKEKLQNIRHILYRFKSSILHNSGVGKALRQALWKVADESDGLKMIVDIPQTGFLYHTLNHIADEKIRAMFTWENKTYCKQYDRVFEVRAPIIIEPSHSLAFTAINRRFVVQTRSKAHEYLVPSIFKYTLHRLIKNSYTYYPVLIHFDGFIGRNIYHFVDESINPLLYLLRTNLLGLNIPLLINENVHRLPYVQYILSLPEFSNLVWVVQKPGEWIKTDCLYKCITEFDGWKDAYNFFSKHTNKNPHRRVFLNRKPRFQRRLINNEAIEAIVREQGFEVIYAEDLTYAQQVALFAEVKYFVSMHGGGVTNLIHSDLSQIGVIEIFAEGLVHPHYYWLLEALQVHYYDAVMGSELDVNWNYSVDEGVFKDRLTAMLQEDNSSAKSSRGLA</sequence>
<evidence type="ECO:0000256" key="1">
    <source>
        <dbReference type="ARBA" id="ARBA00022676"/>
    </source>
</evidence>
<keyword evidence="6" id="KW-1185">Reference proteome</keyword>
<evidence type="ECO:0000259" key="4">
    <source>
        <dbReference type="Pfam" id="PF04577"/>
    </source>
</evidence>
<dbReference type="GO" id="GO:0016757">
    <property type="term" value="F:glycosyltransferase activity"/>
    <property type="evidence" value="ECO:0007669"/>
    <property type="project" value="UniProtKB-KW"/>
</dbReference>
<dbReference type="Proteomes" id="UP000612233">
    <property type="component" value="Unassembled WGS sequence"/>
</dbReference>
<name>A0A927B960_9BACT</name>
<evidence type="ECO:0000256" key="2">
    <source>
        <dbReference type="ARBA" id="ARBA00022679"/>
    </source>
</evidence>
<dbReference type="EMBL" id="JACXAD010000001">
    <property type="protein sequence ID" value="MBD2766416.1"/>
    <property type="molecule type" value="Genomic_DNA"/>
</dbReference>
<dbReference type="PANTHER" id="PTHR20961">
    <property type="entry name" value="GLYCOSYLTRANSFERASE"/>
    <property type="match status" value="1"/>
</dbReference>
<dbReference type="RefSeq" id="WP_191003242.1">
    <property type="nucleotide sequence ID" value="NZ_JACXAD010000001.1"/>
</dbReference>
<dbReference type="Pfam" id="PF04577">
    <property type="entry name" value="Glyco_transf_61"/>
    <property type="match status" value="1"/>
</dbReference>
<evidence type="ECO:0000256" key="3">
    <source>
        <dbReference type="ARBA" id="ARBA00023180"/>
    </source>
</evidence>
<dbReference type="InterPro" id="IPR007657">
    <property type="entry name" value="Glycosyltransferase_61"/>
</dbReference>
<feature type="domain" description="Glycosyltransferase 61 catalytic" evidence="4">
    <location>
        <begin position="237"/>
        <end position="314"/>
    </location>
</feature>
<protein>
    <submittedName>
        <fullName evidence="5">Glycosyltransferase family 61 protein</fullName>
    </submittedName>
</protein>
<keyword evidence="2" id="KW-0808">Transferase</keyword>
<evidence type="ECO:0000313" key="5">
    <source>
        <dbReference type="EMBL" id="MBD2766416.1"/>
    </source>
</evidence>
<proteinExistence type="predicted"/>
<keyword evidence="1" id="KW-0328">Glycosyltransferase</keyword>
<reference evidence="5" key="1">
    <citation type="submission" date="2020-09" db="EMBL/GenBank/DDBJ databases">
        <authorList>
            <person name="Kim M.K."/>
        </authorList>
    </citation>
    <scope>NUCLEOTIDE SEQUENCE</scope>
    <source>
        <strain evidence="5">BT664</strain>
    </source>
</reference>
<gene>
    <name evidence="5" type="ORF">IC235_00750</name>
</gene>